<feature type="region of interest" description="Disordered" evidence="1">
    <location>
        <begin position="258"/>
        <end position="285"/>
    </location>
</feature>
<feature type="compositionally biased region" description="Polar residues" evidence="1">
    <location>
        <begin position="375"/>
        <end position="389"/>
    </location>
</feature>
<dbReference type="OrthoDB" id="685075at2759"/>
<proteinExistence type="predicted"/>
<dbReference type="PANTHER" id="PTHR37260">
    <property type="entry name" value="PHOSPHORELAY PROTEIN"/>
    <property type="match status" value="1"/>
</dbReference>
<dbReference type="RefSeq" id="XP_022136214.1">
    <property type="nucleotide sequence ID" value="XM_022280522.1"/>
</dbReference>
<evidence type="ECO:0000313" key="3">
    <source>
        <dbReference type="RefSeq" id="XP_022136214.1"/>
    </source>
</evidence>
<feature type="compositionally biased region" description="Polar residues" evidence="1">
    <location>
        <begin position="272"/>
        <end position="285"/>
    </location>
</feature>
<dbReference type="KEGG" id="mcha:111007963"/>
<feature type="compositionally biased region" description="Basic residues" evidence="1">
    <location>
        <begin position="7"/>
        <end position="29"/>
    </location>
</feature>
<protein>
    <submittedName>
        <fullName evidence="3">Uncharacterized protein LOC111007963</fullName>
    </submittedName>
</protein>
<feature type="compositionally biased region" description="Low complexity" evidence="1">
    <location>
        <begin position="261"/>
        <end position="271"/>
    </location>
</feature>
<accession>A0A6J1C3P1</accession>
<organism evidence="2 3">
    <name type="scientific">Momordica charantia</name>
    <name type="common">Bitter gourd</name>
    <name type="synonym">Balsam pear</name>
    <dbReference type="NCBI Taxonomy" id="3673"/>
    <lineage>
        <taxon>Eukaryota</taxon>
        <taxon>Viridiplantae</taxon>
        <taxon>Streptophyta</taxon>
        <taxon>Embryophyta</taxon>
        <taxon>Tracheophyta</taxon>
        <taxon>Spermatophyta</taxon>
        <taxon>Magnoliopsida</taxon>
        <taxon>eudicotyledons</taxon>
        <taxon>Gunneridae</taxon>
        <taxon>Pentapetalae</taxon>
        <taxon>rosids</taxon>
        <taxon>fabids</taxon>
        <taxon>Cucurbitales</taxon>
        <taxon>Cucurbitaceae</taxon>
        <taxon>Momordiceae</taxon>
        <taxon>Momordica</taxon>
    </lineage>
</organism>
<sequence>MDAKALAKSKRAHSQHHSKKSHPNQKKKAPSNGTNEAATPKMPLRKQPKDRVLLSQPAPELPSNWDRYGEEISEASTQATAPVPDAILPKSKGADYRHLIAEARSQMQSCTYMDVFPSLDDFLPRDLISGGSAMLTVMGEGMLSWTEDDSFIVDEKATVNPEASFLSLNLHTLADQLQKLDVAERLFIEEDILPSELRADGKAVCDQQPSQMQKSDYQELIRDIEISSDTEFYEKENIGHGVRDATMASSSGYSGSVLQNTTFTSSPTSSSQAPKYTEQPNTNANKKTAMFEATTAEAELDMLLGSFSETIVLDGSAAASCSSRIDDIFKASPHPPSKVPYSAKKAPIAAELDEALDDLFQDTSYLTSHKEKSVPITQSLSPNSGTNSTAKDDFDSWLDSI</sequence>
<dbReference type="GeneID" id="111007963"/>
<dbReference type="InterPro" id="IPR053342">
    <property type="entry name" value="Exosome_cofactor/PTGS_suppr"/>
</dbReference>
<dbReference type="PANTHER" id="PTHR37260:SF2">
    <property type="entry name" value="PROTEIN ECERIFERUM 16"/>
    <property type="match status" value="1"/>
</dbReference>
<evidence type="ECO:0000313" key="2">
    <source>
        <dbReference type="Proteomes" id="UP000504603"/>
    </source>
</evidence>
<keyword evidence="2" id="KW-1185">Reference proteome</keyword>
<evidence type="ECO:0000256" key="1">
    <source>
        <dbReference type="SAM" id="MobiDB-lite"/>
    </source>
</evidence>
<feature type="region of interest" description="Disordered" evidence="1">
    <location>
        <begin position="368"/>
        <end position="401"/>
    </location>
</feature>
<gene>
    <name evidence="3" type="primary">LOC111007963</name>
</gene>
<dbReference type="Proteomes" id="UP000504603">
    <property type="component" value="Unplaced"/>
</dbReference>
<feature type="region of interest" description="Disordered" evidence="1">
    <location>
        <begin position="1"/>
        <end position="65"/>
    </location>
</feature>
<reference evidence="3" key="1">
    <citation type="submission" date="2025-08" db="UniProtKB">
        <authorList>
            <consortium name="RefSeq"/>
        </authorList>
    </citation>
    <scope>IDENTIFICATION</scope>
    <source>
        <strain evidence="3">OHB3-1</strain>
    </source>
</reference>
<name>A0A6J1C3P1_MOMCH</name>
<dbReference type="AlphaFoldDB" id="A0A6J1C3P1"/>